<dbReference type="Proteomes" id="UP000591735">
    <property type="component" value="Unassembled WGS sequence"/>
</dbReference>
<accession>A0A840UCF1</accession>
<dbReference type="PANTHER" id="PTHR34219:SF3">
    <property type="entry name" value="BLL7967 PROTEIN"/>
    <property type="match status" value="1"/>
</dbReference>
<keyword evidence="3" id="KW-1185">Reference proteome</keyword>
<dbReference type="InterPro" id="IPR005625">
    <property type="entry name" value="PepSY-ass_TM"/>
</dbReference>
<keyword evidence="1" id="KW-0472">Membrane</keyword>
<feature type="transmembrane region" description="Helical" evidence="1">
    <location>
        <begin position="158"/>
        <end position="179"/>
    </location>
</feature>
<keyword evidence="1" id="KW-1133">Transmembrane helix</keyword>
<organism evidence="2 3">
    <name type="scientific">Marinobacter oulmenensis</name>
    <dbReference type="NCBI Taxonomy" id="643747"/>
    <lineage>
        <taxon>Bacteria</taxon>
        <taxon>Pseudomonadati</taxon>
        <taxon>Pseudomonadota</taxon>
        <taxon>Gammaproteobacteria</taxon>
        <taxon>Pseudomonadales</taxon>
        <taxon>Marinobacteraceae</taxon>
        <taxon>Marinobacter</taxon>
    </lineage>
</organism>
<evidence type="ECO:0000256" key="1">
    <source>
        <dbReference type="SAM" id="Phobius"/>
    </source>
</evidence>
<keyword evidence="1" id="KW-0812">Transmembrane</keyword>
<dbReference type="Pfam" id="PF03929">
    <property type="entry name" value="PepSY_TM"/>
    <property type="match status" value="1"/>
</dbReference>
<feature type="transmembrane region" description="Helical" evidence="1">
    <location>
        <begin position="259"/>
        <end position="288"/>
    </location>
</feature>
<name>A0A840UCF1_9GAMM</name>
<proteinExistence type="predicted"/>
<reference evidence="2 3" key="1">
    <citation type="submission" date="2020-08" db="EMBL/GenBank/DDBJ databases">
        <title>Genomic Encyclopedia of Type Strains, Phase IV (KMG-IV): sequencing the most valuable type-strain genomes for metagenomic binning, comparative biology and taxonomic classification.</title>
        <authorList>
            <person name="Goeker M."/>
        </authorList>
    </citation>
    <scope>NUCLEOTIDE SEQUENCE [LARGE SCALE GENOMIC DNA]</scope>
    <source>
        <strain evidence="2 3">DSM 22359</strain>
    </source>
</reference>
<dbReference type="AlphaFoldDB" id="A0A840UCF1"/>
<gene>
    <name evidence="2" type="ORF">HNR38_001446</name>
</gene>
<dbReference type="EMBL" id="JACHFE010000003">
    <property type="protein sequence ID" value="MBB5320960.1"/>
    <property type="molecule type" value="Genomic_DNA"/>
</dbReference>
<evidence type="ECO:0000313" key="2">
    <source>
        <dbReference type="EMBL" id="MBB5320960.1"/>
    </source>
</evidence>
<dbReference type="PANTHER" id="PTHR34219">
    <property type="entry name" value="IRON-REGULATED INNER MEMBRANE PROTEIN-RELATED"/>
    <property type="match status" value="1"/>
</dbReference>
<comment type="caution">
    <text evidence="2">The sequence shown here is derived from an EMBL/GenBank/DDBJ whole genome shotgun (WGS) entry which is preliminary data.</text>
</comment>
<dbReference type="RefSeq" id="WP_183701349.1">
    <property type="nucleotide sequence ID" value="NZ_JACHFE010000003.1"/>
</dbReference>
<protein>
    <submittedName>
        <fullName evidence="2">Putative iron-regulated membrane protein</fullName>
    </submittedName>
</protein>
<evidence type="ECO:0000313" key="3">
    <source>
        <dbReference type="Proteomes" id="UP000591735"/>
    </source>
</evidence>
<sequence>MGSVKRKRSARRQVWLRVHRWLALGLGLFLALEGVTGAALVFKESWLGAEVGDSMLTLMESPGATTTPASPDRLKAAALGAFPELERALGTAPPGRGFLPSENVIVFGPLRDRPGMGVAMLDPYSAQPRGFFVYDDLWLSKVVSLHTAMMLPPPAGRLLAASLGVVMMLSLVSGVWLWWPRGKRPDRWRRALLPGWQCLGLKPYARRWRDIHNLSAVALWLPMTLLAVTGVWLCVPMMFAGEEAMRSLKPVFSEIHASLMLGAVGQTLVVLAGVFLVVLYATGLAVWWQKKTRNRSSNS</sequence>
<feature type="transmembrane region" description="Helical" evidence="1">
    <location>
        <begin position="216"/>
        <end position="239"/>
    </location>
</feature>